<protein>
    <submittedName>
        <fullName evidence="1">4Fe-4S binding protein</fullName>
    </submittedName>
</protein>
<evidence type="ECO:0000313" key="1">
    <source>
        <dbReference type="EMBL" id="QQK09151.1"/>
    </source>
</evidence>
<organism evidence="1 2">
    <name type="scientific">Miniphocaeibacter halophilus</name>
    <dbReference type="NCBI Taxonomy" id="2931922"/>
    <lineage>
        <taxon>Bacteria</taxon>
        <taxon>Bacillati</taxon>
        <taxon>Bacillota</taxon>
        <taxon>Tissierellia</taxon>
        <taxon>Tissierellales</taxon>
        <taxon>Peptoniphilaceae</taxon>
        <taxon>Miniphocaeibacter</taxon>
    </lineage>
</organism>
<sequence length="349" mass="38949">MYEFLGVEIQSPIIIGSGPLTYSAEGIKKLHENKAGLCVTKTIKLEAAVNPVPHMQMSENKSLINDELWSDYNYETWINKELPELKKSGIPVIASCGHSVEETSLMVEKLEKEGATFLELVSYNEDDLLPMLLDTKKRVNIPIIVKLPSRVNNMVELAKTLEENGADALTISDSIGPAMRINIDTGLSTLGNKSKGWLTGEAILPFNINNIYEVRKNIEIPIIGLGGVMSYKNAIEVFMAGANFVGVCTYPIIYGEKAIEKLVNQIEKWIVDNNYNSLEEIIGLIHRKTESIVGEFKFNKDKCIKCKKCEIVCAYDARKVSEDMYLDKSKCRKCGLCSSICPTTALEFY</sequence>
<accession>A0AC61N2P2</accession>
<dbReference type="Proteomes" id="UP000595814">
    <property type="component" value="Chromosome"/>
</dbReference>
<proteinExistence type="predicted"/>
<name>A0AC61N2P2_9FIRM</name>
<reference evidence="1 2" key="1">
    <citation type="journal article" date="2022" name="Int. J. Syst. Evol. Microbiol.">
        <title>Miniphocaeibacter halophilus sp. nov., an ammonium-tolerant acetate-producing bacterium isolated from a biogas system.</title>
        <authorList>
            <person name="Schnurer A."/>
            <person name="Singh A."/>
            <person name="Bi S."/>
            <person name="Qiao W."/>
            <person name="Westerholm M."/>
        </authorList>
    </citation>
    <scope>NUCLEOTIDE SEQUENCE [LARGE SCALE GENOMIC DNA]</scope>
    <source>
        <strain evidence="1 2">AMB_01</strain>
    </source>
</reference>
<gene>
    <name evidence="1" type="ORF">JFY71_02310</name>
</gene>
<dbReference type="EMBL" id="CP066744">
    <property type="protein sequence ID" value="QQK09151.1"/>
    <property type="molecule type" value="Genomic_DNA"/>
</dbReference>
<evidence type="ECO:0000313" key="2">
    <source>
        <dbReference type="Proteomes" id="UP000595814"/>
    </source>
</evidence>
<keyword evidence="2" id="KW-1185">Reference proteome</keyword>